<feature type="region of interest" description="Disordered" evidence="4">
    <location>
        <begin position="178"/>
        <end position="203"/>
    </location>
</feature>
<keyword evidence="7" id="KW-1185">Reference proteome</keyword>
<feature type="domain" description="AAA+ ATPase" evidence="5">
    <location>
        <begin position="691"/>
        <end position="827"/>
    </location>
</feature>
<dbReference type="PROSITE" id="PS00674">
    <property type="entry name" value="AAA"/>
    <property type="match status" value="2"/>
</dbReference>
<dbReference type="InterPro" id="IPR038100">
    <property type="entry name" value="NLV2_N_sf"/>
</dbReference>
<name>A0A835CPG8_APHGI</name>
<dbReference type="GO" id="GO:0003723">
    <property type="term" value="F:RNA binding"/>
    <property type="evidence" value="ECO:0007669"/>
    <property type="project" value="TreeGrafter"/>
</dbReference>
<feature type="region of interest" description="Disordered" evidence="4">
    <location>
        <begin position="265"/>
        <end position="305"/>
    </location>
</feature>
<evidence type="ECO:0000256" key="4">
    <source>
        <dbReference type="SAM" id="MobiDB-lite"/>
    </source>
</evidence>
<dbReference type="Pfam" id="PF00004">
    <property type="entry name" value="AAA"/>
    <property type="match status" value="2"/>
</dbReference>
<proteinExistence type="inferred from homology"/>
<dbReference type="FunFam" id="3.40.50.300:FF:000149">
    <property type="entry name" value="Nuclear valosin-containing protein-like"/>
    <property type="match status" value="1"/>
</dbReference>
<feature type="region of interest" description="Disordered" evidence="4">
    <location>
        <begin position="939"/>
        <end position="1061"/>
    </location>
</feature>
<evidence type="ECO:0000256" key="3">
    <source>
        <dbReference type="ARBA" id="ARBA00022840"/>
    </source>
</evidence>
<dbReference type="GO" id="GO:0005634">
    <property type="term" value="C:nucleus"/>
    <property type="evidence" value="ECO:0007669"/>
    <property type="project" value="TreeGrafter"/>
</dbReference>
<dbReference type="Gene3D" id="1.10.10.2010">
    <property type="match status" value="1"/>
</dbReference>
<protein>
    <recommendedName>
        <fullName evidence="5">AAA+ ATPase domain-containing protein</fullName>
    </recommendedName>
</protein>
<dbReference type="Gene3D" id="3.40.50.300">
    <property type="entry name" value="P-loop containing nucleotide triphosphate hydrolases"/>
    <property type="match status" value="2"/>
</dbReference>
<dbReference type="InterPro" id="IPR050168">
    <property type="entry name" value="AAA_ATPase_domain"/>
</dbReference>
<dbReference type="AlphaFoldDB" id="A0A835CPG8"/>
<evidence type="ECO:0000259" key="5">
    <source>
        <dbReference type="SMART" id="SM00382"/>
    </source>
</evidence>
<dbReference type="InterPro" id="IPR027417">
    <property type="entry name" value="P-loop_NTPase"/>
</dbReference>
<evidence type="ECO:0000256" key="1">
    <source>
        <dbReference type="ARBA" id="ARBA00006914"/>
    </source>
</evidence>
<dbReference type="Pfam" id="PF16725">
    <property type="entry name" value="Nucleolin_bd"/>
    <property type="match status" value="1"/>
</dbReference>
<dbReference type="Gene3D" id="1.10.8.60">
    <property type="match status" value="2"/>
</dbReference>
<evidence type="ECO:0000256" key="2">
    <source>
        <dbReference type="ARBA" id="ARBA00022741"/>
    </source>
</evidence>
<dbReference type="GO" id="GO:0005524">
    <property type="term" value="F:ATP binding"/>
    <property type="evidence" value="ECO:0007669"/>
    <property type="project" value="UniProtKB-KW"/>
</dbReference>
<dbReference type="GO" id="GO:1990275">
    <property type="term" value="F:preribosome binding"/>
    <property type="evidence" value="ECO:0007669"/>
    <property type="project" value="TreeGrafter"/>
</dbReference>
<keyword evidence="3" id="KW-0067">ATP-binding</keyword>
<reference evidence="6 7" key="1">
    <citation type="submission" date="2020-08" db="EMBL/GenBank/DDBJ databases">
        <title>Aphidius gifuensis genome sequencing and assembly.</title>
        <authorList>
            <person name="Du Z."/>
        </authorList>
    </citation>
    <scope>NUCLEOTIDE SEQUENCE [LARGE SCALE GENOMIC DNA]</scope>
    <source>
        <strain evidence="6">YNYX2018</strain>
        <tissue evidence="6">Adults</tissue>
    </source>
</reference>
<dbReference type="GO" id="GO:0016887">
    <property type="term" value="F:ATP hydrolysis activity"/>
    <property type="evidence" value="ECO:0007669"/>
    <property type="project" value="InterPro"/>
</dbReference>
<organism evidence="6 7">
    <name type="scientific">Aphidius gifuensis</name>
    <name type="common">Parasitoid wasp</name>
    <dbReference type="NCBI Taxonomy" id="684658"/>
    <lineage>
        <taxon>Eukaryota</taxon>
        <taxon>Metazoa</taxon>
        <taxon>Ecdysozoa</taxon>
        <taxon>Arthropoda</taxon>
        <taxon>Hexapoda</taxon>
        <taxon>Insecta</taxon>
        <taxon>Pterygota</taxon>
        <taxon>Neoptera</taxon>
        <taxon>Endopterygota</taxon>
        <taxon>Hymenoptera</taxon>
        <taxon>Apocrita</taxon>
        <taxon>Ichneumonoidea</taxon>
        <taxon>Braconidae</taxon>
        <taxon>Aphidiinae</taxon>
        <taxon>Aphidius</taxon>
    </lineage>
</organism>
<sequence>MTEVIPKKMARLNSSVDVIPIQGSSNEDSPKFLMSRRNNNMNRRNHSRIRDPSIIERVKEYLVQNEDKVYIDVAEMAVSLKKQYSRDYKNRKDDVFKELVRRAYDAITESFSRNSDVDDIDDIDDIDDEENDEEEDVEVEIQSDSEMPSNDLSDRLMREYKKTLNDLTAKNGSDKELIDISSDDDNDNDNNSTTVIESTPNNKIKQMKNHEISLSAKSPLTRINHNCLNPKIKASSTKTFTPDVKAREATVFSSNNAKVNDKVINDNTDKCKKRSRDKSADSTGGGPILKKKKEIGTPSLSSSSSFAITPQEKKYKFCDIGINDNVLDSLCRLLLHIKHPELFKQIGSTPPRGILLHGPPGCGKSLLAHTIAGELDIPYLKIAAPQLIAGVSGESESRVRDIFDQAVSLAPCVLFLDEIDAIAPNRANVQREMERRIVAQLLSCLDELNFKENGNKVLILGATNRPEAIDPALRRAGRFDREVSIGIPDKECRAKILEVHLKNVTLSDDVDILKIAAQSPGYVGADLVSLISEAGIAAVERAFKSLVNEKKQLNNTNDISIIDNTNTTSTIIENVNNKETKSTSKNNNTNDLISTIKLQKNTKKLSELLEILHNEIPISDDNLKKWKIEYIDFEIAFKVVQPSSKREGFATVPDVTWNDIGSLKEIREELQMAILAPVKYSDDFKKFGLTTPTGVLLCGPPGCGKTLLAKAIANEAEINFISVKGPELLNMYVGESEKAVRQCFIRARDSAPCVIFFDEIDALCPKRSDGDNSSTSRIVNQLLTEMDGVEGRKGVYLMAATNRPDIIDPAVMRPGRFDKILYVGLPTPDDRVDILRALTKNGTVPKFSDDISIEDVGKSERCNGYTGADLAGLVRESSTAALKESMANSTKLNQIYMRHIDIAFTKIRPSVHEKEAKNYEKLRKQYTVMKPKVVENSVKSTPEISKADQLESSINEQSDNLKDQQLESVKNDEPELSKDNQPEPSKSDDLVETSKNDESELSKNDQSNTSTNDEPETSKNNQQETLKDDQSKISTKEKLDISNNEKFETSVADTEVEAMET</sequence>
<dbReference type="PANTHER" id="PTHR23077">
    <property type="entry name" value="AAA-FAMILY ATPASE"/>
    <property type="match status" value="1"/>
</dbReference>
<feature type="compositionally biased region" description="Acidic residues" evidence="4">
    <location>
        <begin position="117"/>
        <end position="143"/>
    </location>
</feature>
<dbReference type="PANTHER" id="PTHR23077:SF171">
    <property type="entry name" value="NUCLEAR VALOSIN-CONTAINING PROTEIN-LIKE"/>
    <property type="match status" value="1"/>
</dbReference>
<feature type="compositionally biased region" description="Polar residues" evidence="4">
    <location>
        <begin position="1004"/>
        <end position="1024"/>
    </location>
</feature>
<feature type="compositionally biased region" description="Basic and acidic residues" evidence="4">
    <location>
        <begin position="1025"/>
        <end position="1048"/>
    </location>
</feature>
<gene>
    <name evidence="6" type="ORF">HCN44_007564</name>
</gene>
<dbReference type="CDD" id="cd19530">
    <property type="entry name" value="RecA-like_NVL_r2-like"/>
    <property type="match status" value="1"/>
</dbReference>
<feature type="domain" description="AAA+ ATPase" evidence="5">
    <location>
        <begin position="350"/>
        <end position="489"/>
    </location>
</feature>
<accession>A0A835CPG8</accession>
<dbReference type="Pfam" id="PF17862">
    <property type="entry name" value="AAA_lid_3"/>
    <property type="match status" value="2"/>
</dbReference>
<dbReference type="SMART" id="SM00382">
    <property type="entry name" value="AAA"/>
    <property type="match status" value="2"/>
</dbReference>
<dbReference type="InterPro" id="IPR003959">
    <property type="entry name" value="ATPase_AAA_core"/>
</dbReference>
<dbReference type="Proteomes" id="UP000639338">
    <property type="component" value="Unassembled WGS sequence"/>
</dbReference>
<keyword evidence="2" id="KW-0547">Nucleotide-binding</keyword>
<feature type="compositionally biased region" description="Polar residues" evidence="4">
    <location>
        <begin position="193"/>
        <end position="203"/>
    </location>
</feature>
<dbReference type="GO" id="GO:0042254">
    <property type="term" value="P:ribosome biogenesis"/>
    <property type="evidence" value="ECO:0007669"/>
    <property type="project" value="TreeGrafter"/>
</dbReference>
<dbReference type="InterPro" id="IPR031996">
    <property type="entry name" value="NVL2_nucleolin-bd"/>
</dbReference>
<evidence type="ECO:0000313" key="7">
    <source>
        <dbReference type="Proteomes" id="UP000639338"/>
    </source>
</evidence>
<dbReference type="OrthoDB" id="27435at2759"/>
<dbReference type="SUPFAM" id="SSF52540">
    <property type="entry name" value="P-loop containing nucleoside triphosphate hydrolases"/>
    <property type="match status" value="2"/>
</dbReference>
<dbReference type="FunFam" id="3.40.50.300:FF:000600">
    <property type="entry name" value="Nuclear valosin-containing protein-like"/>
    <property type="match status" value="1"/>
</dbReference>
<dbReference type="InterPro" id="IPR003960">
    <property type="entry name" value="ATPase_AAA_CS"/>
</dbReference>
<feature type="compositionally biased region" description="Basic and acidic residues" evidence="4">
    <location>
        <begin position="959"/>
        <end position="1003"/>
    </location>
</feature>
<dbReference type="InterPro" id="IPR003593">
    <property type="entry name" value="AAA+_ATPase"/>
</dbReference>
<dbReference type="EMBL" id="JACMRX010000006">
    <property type="protein sequence ID" value="KAF7988070.1"/>
    <property type="molecule type" value="Genomic_DNA"/>
</dbReference>
<comment type="caution">
    <text evidence="6">The sequence shown here is derived from an EMBL/GenBank/DDBJ whole genome shotgun (WGS) entry which is preliminary data.</text>
</comment>
<evidence type="ECO:0000313" key="6">
    <source>
        <dbReference type="EMBL" id="KAF7988070.1"/>
    </source>
</evidence>
<feature type="region of interest" description="Disordered" evidence="4">
    <location>
        <begin position="115"/>
        <end position="152"/>
    </location>
</feature>
<comment type="similarity">
    <text evidence="1">Belongs to the AAA ATPase family.</text>
</comment>
<dbReference type="InterPro" id="IPR041569">
    <property type="entry name" value="AAA_lid_3"/>
</dbReference>